<dbReference type="Gene3D" id="3.40.50.300">
    <property type="entry name" value="P-loop containing nucleotide triphosphate hydrolases"/>
    <property type="match status" value="1"/>
</dbReference>
<evidence type="ECO:0000313" key="5">
    <source>
        <dbReference type="Proteomes" id="UP000659223"/>
    </source>
</evidence>
<keyword evidence="2" id="KW-0472">Membrane</keyword>
<proteinExistence type="predicted"/>
<dbReference type="EMBL" id="BMUT01000011">
    <property type="protein sequence ID" value="GGX98106.1"/>
    <property type="molecule type" value="Genomic_DNA"/>
</dbReference>
<gene>
    <name evidence="4" type="ORF">GCM10010324_50580</name>
</gene>
<evidence type="ECO:0000313" key="4">
    <source>
        <dbReference type="EMBL" id="GGX98106.1"/>
    </source>
</evidence>
<feature type="domain" description="NACHT" evidence="3">
    <location>
        <begin position="183"/>
        <end position="336"/>
    </location>
</feature>
<keyword evidence="2" id="KW-1133">Transmembrane helix</keyword>
<organism evidence="4 5">
    <name type="scientific">Streptomyces hiroshimensis</name>
    <dbReference type="NCBI Taxonomy" id="66424"/>
    <lineage>
        <taxon>Bacteria</taxon>
        <taxon>Bacillati</taxon>
        <taxon>Actinomycetota</taxon>
        <taxon>Actinomycetes</taxon>
        <taxon>Kitasatosporales</taxon>
        <taxon>Streptomycetaceae</taxon>
        <taxon>Streptomyces</taxon>
    </lineage>
</organism>
<keyword evidence="5" id="KW-1185">Reference proteome</keyword>
<comment type="caution">
    <text evidence="4">The sequence shown here is derived from an EMBL/GenBank/DDBJ whole genome shotgun (WGS) entry which is preliminary data.</text>
</comment>
<evidence type="ECO:0000256" key="2">
    <source>
        <dbReference type="SAM" id="Phobius"/>
    </source>
</evidence>
<dbReference type="Pfam" id="PF05729">
    <property type="entry name" value="NACHT"/>
    <property type="match status" value="1"/>
</dbReference>
<keyword evidence="2" id="KW-0812">Transmembrane</keyword>
<evidence type="ECO:0000256" key="1">
    <source>
        <dbReference type="SAM" id="MobiDB-lite"/>
    </source>
</evidence>
<sequence length="1122" mass="126528">MTFMGYVIKHPEGKLAPPKAPLLVRPRRFVSHAVDAVGRRVRSVRVRLAARSKVAPAQQWWTRGSIKRYVPYLGTLILLVWVGSGVYALLAHGASPVETWCQGTGGCTVVYGFLTPFLSLSLATVAFFYATYGSVRRTLIRAARKDPRGMVPTAGPAIADVVGRKEMCLVIARALRDKRTRRPYLLVGGVGAGKTSVLVQLTRMLAEKGAVPVPIRLRDVDMDAARLDFREVALKRFSEMADRNVLSDRHSERVWRQLCMDDRVVVLADGLEETFADGRKQKQRDVLIRRAIERAEEQKLPLVIASRPHAPLEHTRAAVVDLEPLSEEAALEYLQKGYGDQDCRAMDRVVGAAGAAESPLYLQIARELRKHPPREHSDCTERWMDPDVRDGDRTASQRRLLDAWREALVTGRIHGEVALAAGDRAKVVELISALAGIGLLHDQLEVRLGDLRRQPDILDRLLQRLDEGCSSEKIDKQRQRELLALCATQGEQLGLIETRGEKVRFQHSILQAYLGSGYLDVKECALLADALAREAGPGRELLIGLGLNSRSGHPGPQEPVVEHLLEAAGARKDAKALDMYAVVLDIDRAAGAARHRHIAETLRERWTDITAGDRRTIEGAKERLVHRFGEVLRAVACPAYEQFFTIATLEPSYQIRLAVAQEMGAGGDNAFDALRSMFPLPRKDERGQDDPWVQYQKELREQSEAEHWTRENLVRRADVLGDAYERLAKEAAEKGKEQRLRIWRKFVMRAWLVPMVVGSVSKKHREQAKERLQFWLRHLEPQHARPHGADLHLSLEIALAQGFKSAANRRRRHPQTNQEAREFLVEQAESMLVHARYWYSQMTLIQALCLWELPESTESPPRGGSETGRPVRKTDPTKAVKGWLARAGSKQDPRALQPGDRTRKGDRVHPFVTEAASLAVFALESGHPERFVWIDEIGAMNSIGSSPVDPGVHREHRLWIPPSVGWSILHPRAQQLLADVFLLRSLTERDTQQPAELEACLVRADRTGLPPCLVKYRRTLRPGRTVGMTGDASPGKACREESTCRDCSFELCPYPAMGTQPRAEVREVFCRQQQALLRRYRWRSYANPLSWTRKKAPWQDMTARELRKFWEDMANRSRTPSC</sequence>
<dbReference type="InterPro" id="IPR027417">
    <property type="entry name" value="P-loop_NTPase"/>
</dbReference>
<dbReference type="InterPro" id="IPR007111">
    <property type="entry name" value="NACHT_NTPase"/>
</dbReference>
<feature type="region of interest" description="Disordered" evidence="1">
    <location>
        <begin position="856"/>
        <end position="906"/>
    </location>
</feature>
<evidence type="ECO:0000259" key="3">
    <source>
        <dbReference type="Pfam" id="PF05729"/>
    </source>
</evidence>
<reference evidence="5" key="1">
    <citation type="journal article" date="2019" name="Int. J. Syst. Evol. Microbiol.">
        <title>The Global Catalogue of Microorganisms (GCM) 10K type strain sequencing project: providing services to taxonomists for standard genome sequencing and annotation.</title>
        <authorList>
            <consortium name="The Broad Institute Genomics Platform"/>
            <consortium name="The Broad Institute Genome Sequencing Center for Infectious Disease"/>
            <person name="Wu L."/>
            <person name="Ma J."/>
        </authorList>
    </citation>
    <scope>NUCLEOTIDE SEQUENCE [LARGE SCALE GENOMIC DNA]</scope>
    <source>
        <strain evidence="5">JCM 4586</strain>
    </source>
</reference>
<feature type="transmembrane region" description="Helical" evidence="2">
    <location>
        <begin position="110"/>
        <end position="132"/>
    </location>
</feature>
<protein>
    <recommendedName>
        <fullName evidence="3">NACHT domain-containing protein</fullName>
    </recommendedName>
</protein>
<dbReference type="Proteomes" id="UP000659223">
    <property type="component" value="Unassembled WGS sequence"/>
</dbReference>
<feature type="transmembrane region" description="Helical" evidence="2">
    <location>
        <begin position="69"/>
        <end position="90"/>
    </location>
</feature>
<name>A0ABQ2YYJ9_9ACTN</name>
<dbReference type="SUPFAM" id="SSF52540">
    <property type="entry name" value="P-loop containing nucleoside triphosphate hydrolases"/>
    <property type="match status" value="1"/>
</dbReference>
<feature type="transmembrane region" description="Helical" evidence="2">
    <location>
        <begin position="183"/>
        <end position="206"/>
    </location>
</feature>
<accession>A0ABQ2YYJ9</accession>